<feature type="domain" description="DUF7729" evidence="2">
    <location>
        <begin position="129"/>
        <end position="336"/>
    </location>
</feature>
<feature type="region of interest" description="Disordered" evidence="1">
    <location>
        <begin position="70"/>
        <end position="104"/>
    </location>
</feature>
<dbReference type="PANTHER" id="PTHR39460:SF1">
    <property type="entry name" value="C6 TRANSCRIPTION FACTOR"/>
    <property type="match status" value="1"/>
</dbReference>
<proteinExistence type="predicted"/>
<dbReference type="Pfam" id="PF24855">
    <property type="entry name" value="DUF7729"/>
    <property type="match status" value="1"/>
</dbReference>
<feature type="compositionally biased region" description="Low complexity" evidence="1">
    <location>
        <begin position="90"/>
        <end position="103"/>
    </location>
</feature>
<dbReference type="InterPro" id="IPR056146">
    <property type="entry name" value="DUF7729"/>
</dbReference>
<dbReference type="AlphaFoldDB" id="A0AAN6ZFA1"/>
<dbReference type="EMBL" id="MU853406">
    <property type="protein sequence ID" value="KAK4135339.1"/>
    <property type="molecule type" value="Genomic_DNA"/>
</dbReference>
<sequence>MMAPLSPPTRHLLSTHRRLRTSWTVILAVFVCFTSHALAAVAGAPVETLVVDHRLPYREGRGWAMLSEHDVQQQEMRKRAASERSESESPDSSESSMPTSTKSPITTTFSIVVGTRKPSTTSTTAAASPLPSILDSMSVNSNGVTASCLTFISAFLANSTFKECYPLSMLFDGSRSFFEAQRSVLGVTRTLDATCAANATTCNTYLAGLARDLVSAENCGADYRKPNPSVVAAHDAMVAYSPIYTAGCLRDQETSAYCYANAVTNTTNPSGVYFYRLPLNRTLPSTTVPACGYCLQQTMAFYQAATADRRQMIASTYVDAAKHVNLICGPDFSNETLAAETASNGGARGLASTRLAAALPLLAAVLWLV</sequence>
<feature type="compositionally biased region" description="Basic and acidic residues" evidence="1">
    <location>
        <begin position="70"/>
        <end position="87"/>
    </location>
</feature>
<gene>
    <name evidence="3" type="ORF">BT67DRAFT_272147</name>
</gene>
<dbReference type="PANTHER" id="PTHR39460">
    <property type="entry name" value="EXPRESSED PROTEIN"/>
    <property type="match status" value="1"/>
</dbReference>
<dbReference type="Proteomes" id="UP001304895">
    <property type="component" value="Unassembled WGS sequence"/>
</dbReference>
<accession>A0AAN6ZFA1</accession>
<comment type="caution">
    <text evidence="3">The sequence shown here is derived from an EMBL/GenBank/DDBJ whole genome shotgun (WGS) entry which is preliminary data.</text>
</comment>
<reference evidence="3" key="2">
    <citation type="submission" date="2023-05" db="EMBL/GenBank/DDBJ databases">
        <authorList>
            <consortium name="Lawrence Berkeley National Laboratory"/>
            <person name="Steindorff A."/>
            <person name="Hensen N."/>
            <person name="Bonometti L."/>
            <person name="Westerberg I."/>
            <person name="Brannstrom I.O."/>
            <person name="Guillou S."/>
            <person name="Cros-Aarteil S."/>
            <person name="Calhoun S."/>
            <person name="Haridas S."/>
            <person name="Kuo A."/>
            <person name="Mondo S."/>
            <person name="Pangilinan J."/>
            <person name="Riley R."/>
            <person name="Labutti K."/>
            <person name="Andreopoulos B."/>
            <person name="Lipzen A."/>
            <person name="Chen C."/>
            <person name="Yanf M."/>
            <person name="Daum C."/>
            <person name="Ng V."/>
            <person name="Clum A."/>
            <person name="Ohm R."/>
            <person name="Martin F."/>
            <person name="Silar P."/>
            <person name="Natvig D."/>
            <person name="Lalanne C."/>
            <person name="Gautier V."/>
            <person name="Ament-Velasquez S.L."/>
            <person name="Kruys A."/>
            <person name="Hutchinson M.I."/>
            <person name="Powell A.J."/>
            <person name="Barry K."/>
            <person name="Miller A.N."/>
            <person name="Grigoriev I.V."/>
            <person name="Debuchy R."/>
            <person name="Gladieux P."/>
            <person name="Thoren M.H."/>
            <person name="Johannesson H."/>
        </authorList>
    </citation>
    <scope>NUCLEOTIDE SEQUENCE</scope>
    <source>
        <strain evidence="3">CBS 123565</strain>
    </source>
</reference>
<evidence type="ECO:0000313" key="4">
    <source>
        <dbReference type="Proteomes" id="UP001304895"/>
    </source>
</evidence>
<evidence type="ECO:0000259" key="2">
    <source>
        <dbReference type="Pfam" id="PF24855"/>
    </source>
</evidence>
<evidence type="ECO:0000256" key="1">
    <source>
        <dbReference type="SAM" id="MobiDB-lite"/>
    </source>
</evidence>
<reference evidence="3" key="1">
    <citation type="journal article" date="2023" name="Mol. Phylogenet. Evol.">
        <title>Genome-scale phylogeny and comparative genomics of the fungal order Sordariales.</title>
        <authorList>
            <person name="Hensen N."/>
            <person name="Bonometti L."/>
            <person name="Westerberg I."/>
            <person name="Brannstrom I.O."/>
            <person name="Guillou S."/>
            <person name="Cros-Aarteil S."/>
            <person name="Calhoun S."/>
            <person name="Haridas S."/>
            <person name="Kuo A."/>
            <person name="Mondo S."/>
            <person name="Pangilinan J."/>
            <person name="Riley R."/>
            <person name="LaButti K."/>
            <person name="Andreopoulos B."/>
            <person name="Lipzen A."/>
            <person name="Chen C."/>
            <person name="Yan M."/>
            <person name="Daum C."/>
            <person name="Ng V."/>
            <person name="Clum A."/>
            <person name="Steindorff A."/>
            <person name="Ohm R.A."/>
            <person name="Martin F."/>
            <person name="Silar P."/>
            <person name="Natvig D.O."/>
            <person name="Lalanne C."/>
            <person name="Gautier V."/>
            <person name="Ament-Velasquez S.L."/>
            <person name="Kruys A."/>
            <person name="Hutchinson M.I."/>
            <person name="Powell A.J."/>
            <person name="Barry K."/>
            <person name="Miller A.N."/>
            <person name="Grigoriev I.V."/>
            <person name="Debuchy R."/>
            <person name="Gladieux P."/>
            <person name="Hiltunen Thoren M."/>
            <person name="Johannesson H."/>
        </authorList>
    </citation>
    <scope>NUCLEOTIDE SEQUENCE</scope>
    <source>
        <strain evidence="3">CBS 123565</strain>
    </source>
</reference>
<organism evidence="3 4">
    <name type="scientific">Trichocladium antarcticum</name>
    <dbReference type="NCBI Taxonomy" id="1450529"/>
    <lineage>
        <taxon>Eukaryota</taxon>
        <taxon>Fungi</taxon>
        <taxon>Dikarya</taxon>
        <taxon>Ascomycota</taxon>
        <taxon>Pezizomycotina</taxon>
        <taxon>Sordariomycetes</taxon>
        <taxon>Sordariomycetidae</taxon>
        <taxon>Sordariales</taxon>
        <taxon>Chaetomiaceae</taxon>
        <taxon>Trichocladium</taxon>
    </lineage>
</organism>
<keyword evidence="4" id="KW-1185">Reference proteome</keyword>
<evidence type="ECO:0000313" key="3">
    <source>
        <dbReference type="EMBL" id="KAK4135339.1"/>
    </source>
</evidence>
<protein>
    <recommendedName>
        <fullName evidence="2">DUF7729 domain-containing protein</fullName>
    </recommendedName>
</protein>
<name>A0AAN6ZFA1_9PEZI</name>